<name>A0A9P8HPN0_9HYPO</name>
<dbReference type="Proteomes" id="UP000826573">
    <property type="component" value="Unassembled WGS sequence"/>
</dbReference>
<evidence type="ECO:0000313" key="3">
    <source>
        <dbReference type="Proteomes" id="UP000826573"/>
    </source>
</evidence>
<feature type="compositionally biased region" description="Polar residues" evidence="1">
    <location>
        <begin position="71"/>
        <end position="85"/>
    </location>
</feature>
<protein>
    <submittedName>
        <fullName evidence="2">Uncharacterized protein</fullName>
    </submittedName>
</protein>
<reference evidence="2 3" key="1">
    <citation type="submission" date="2021-08" db="EMBL/GenBank/DDBJ databases">
        <title>The highly contiguous genome resource for Trichoderma semiorbis FJ059, a fungal antagonistic to plant pathogens.</title>
        <authorList>
            <person name="Liu T."/>
        </authorList>
    </citation>
    <scope>NUCLEOTIDE SEQUENCE [LARGE SCALE GENOMIC DNA]</scope>
    <source>
        <strain evidence="2 3">FJ059</strain>
    </source>
</reference>
<keyword evidence="3" id="KW-1185">Reference proteome</keyword>
<accession>A0A9P8HPN0</accession>
<dbReference type="EMBL" id="JAIMJC010000002">
    <property type="protein sequence ID" value="KAH0530261.1"/>
    <property type="molecule type" value="Genomic_DNA"/>
</dbReference>
<comment type="caution">
    <text evidence="2">The sequence shown here is derived from an EMBL/GenBank/DDBJ whole genome shotgun (WGS) entry which is preliminary data.</text>
</comment>
<dbReference type="AlphaFoldDB" id="A0A9P8HPN0"/>
<evidence type="ECO:0000256" key="1">
    <source>
        <dbReference type="SAM" id="MobiDB-lite"/>
    </source>
</evidence>
<organism evidence="2 3">
    <name type="scientific">Trichoderma semiorbis</name>
    <dbReference type="NCBI Taxonomy" id="1491008"/>
    <lineage>
        <taxon>Eukaryota</taxon>
        <taxon>Fungi</taxon>
        <taxon>Dikarya</taxon>
        <taxon>Ascomycota</taxon>
        <taxon>Pezizomycotina</taxon>
        <taxon>Sordariomycetes</taxon>
        <taxon>Hypocreomycetidae</taxon>
        <taxon>Hypocreales</taxon>
        <taxon>Hypocreaceae</taxon>
        <taxon>Trichoderma</taxon>
    </lineage>
</organism>
<evidence type="ECO:0000313" key="2">
    <source>
        <dbReference type="EMBL" id="KAH0530261.1"/>
    </source>
</evidence>
<feature type="region of interest" description="Disordered" evidence="1">
    <location>
        <begin position="64"/>
        <end position="85"/>
    </location>
</feature>
<gene>
    <name evidence="2" type="ORF">TsFJ059_004908</name>
</gene>
<proteinExistence type="predicted"/>
<sequence length="85" mass="9535">MGDSVLDWPVHENITSDIDIDIDITSTLHYTPRTTHAEEPSQDNDRGLCIIASGVPNLECERKYPPYMSGSRFTTSTTSHESPQR</sequence>